<dbReference type="EMBL" id="CAJMWX010001337">
    <property type="protein sequence ID" value="CAE6481547.1"/>
    <property type="molecule type" value="Genomic_DNA"/>
</dbReference>
<sequence>MIVSVTMYPSLLVWHYWITILRVLNSLAGLPVLLIFLLDGWSYESTGFKAQWVFMLVMWLLVPLNDILLLTYDMKRAYPYLGCIGVQSTISLASFIFSTVSSIRVFTRDLAADGYHPGSSFIITLGILSTIYSFTSASSLGLIIWPVASLRNRQEMAWAEVWNCNTKDAFFIHSGESNWYHPGMAENVQRGAMSNRHMIRIIVNGLRRAFTRLLFRRVHPVERKSYAFARNMFAALAMCMIVFRAITALVKTKNKVDTKVYSKNCEPIYYEREHDVQVLMLFHSTGEGEGGLKIQAEVSIEASQGTVKPCNQTQLSTYGGGWYPYTLLSYACNSSVRFDWNFKPLSYLITANSSSQSPLKYEDMPLVWLSNKKEITLDKKVVPPFYSTPWRPLPGHHSEIEAGLVSRGFMSSSMVRDLVLNKDPEYTYISLYPIVTLAATPLSNPTITTARLHLTMRPGLNHLRDRESFDKVNSNEEYPLVESWADGRACDFIEDYRSGTILDVLGSVGGLFAILQTLHILLFGRPLLWGLSGAKLINPFGIVGAFDTEDFNRRVREVYGREPTKDNPDTIQTAAFLRDFVIDMGPLATEEKQNQEPVALQSTVDRQGTPINTVPLMSVDRMNRVEHVLEDETITDLNLPEGCKQSDSS</sequence>
<keyword evidence="1" id="KW-0812">Transmembrane</keyword>
<evidence type="ECO:0000313" key="2">
    <source>
        <dbReference type="EMBL" id="CAE6481547.1"/>
    </source>
</evidence>
<dbReference type="Proteomes" id="UP000663888">
    <property type="component" value="Unassembled WGS sequence"/>
</dbReference>
<evidence type="ECO:0008006" key="4">
    <source>
        <dbReference type="Google" id="ProtNLM"/>
    </source>
</evidence>
<name>A0A8H3CDA9_9AGAM</name>
<dbReference type="AlphaFoldDB" id="A0A8H3CDA9"/>
<evidence type="ECO:0000313" key="3">
    <source>
        <dbReference type="Proteomes" id="UP000663888"/>
    </source>
</evidence>
<reference evidence="2" key="1">
    <citation type="submission" date="2021-01" db="EMBL/GenBank/DDBJ databases">
        <authorList>
            <person name="Kaushik A."/>
        </authorList>
    </citation>
    <scope>NUCLEOTIDE SEQUENCE</scope>
    <source>
        <strain evidence="2">AG4-R118</strain>
    </source>
</reference>
<proteinExistence type="predicted"/>
<accession>A0A8H3CDA9</accession>
<comment type="caution">
    <text evidence="2">The sequence shown here is derived from an EMBL/GenBank/DDBJ whole genome shotgun (WGS) entry which is preliminary data.</text>
</comment>
<keyword evidence="1" id="KW-1133">Transmembrane helix</keyword>
<feature type="transmembrane region" description="Helical" evidence="1">
    <location>
        <begin position="77"/>
        <end position="100"/>
    </location>
</feature>
<evidence type="ECO:0000256" key="1">
    <source>
        <dbReference type="SAM" id="Phobius"/>
    </source>
</evidence>
<gene>
    <name evidence="2" type="ORF">RDB_LOCUS125651</name>
</gene>
<feature type="transmembrane region" description="Helical" evidence="1">
    <location>
        <begin position="232"/>
        <end position="250"/>
    </location>
</feature>
<feature type="transmembrane region" description="Helical" evidence="1">
    <location>
        <begin position="50"/>
        <end position="70"/>
    </location>
</feature>
<feature type="transmembrane region" description="Helical" evidence="1">
    <location>
        <begin position="12"/>
        <end position="38"/>
    </location>
</feature>
<organism evidence="2 3">
    <name type="scientific">Rhizoctonia solani</name>
    <dbReference type="NCBI Taxonomy" id="456999"/>
    <lineage>
        <taxon>Eukaryota</taxon>
        <taxon>Fungi</taxon>
        <taxon>Dikarya</taxon>
        <taxon>Basidiomycota</taxon>
        <taxon>Agaricomycotina</taxon>
        <taxon>Agaricomycetes</taxon>
        <taxon>Cantharellales</taxon>
        <taxon>Ceratobasidiaceae</taxon>
        <taxon>Rhizoctonia</taxon>
    </lineage>
</organism>
<feature type="transmembrane region" description="Helical" evidence="1">
    <location>
        <begin position="120"/>
        <end position="148"/>
    </location>
</feature>
<protein>
    <recommendedName>
        <fullName evidence="4">Transmembrane protein</fullName>
    </recommendedName>
</protein>
<keyword evidence="1" id="KW-0472">Membrane</keyword>